<dbReference type="HAMAP" id="MF_00339">
    <property type="entry name" value="Phosphofructokinase_I_B1"/>
    <property type="match status" value="1"/>
</dbReference>
<dbReference type="InterPro" id="IPR012828">
    <property type="entry name" value="PFKA_ATP_prok"/>
</dbReference>
<keyword evidence="8 15" id="KW-0479">Metal-binding</keyword>
<evidence type="ECO:0000256" key="3">
    <source>
        <dbReference type="ARBA" id="ARBA00004496"/>
    </source>
</evidence>
<evidence type="ECO:0000256" key="2">
    <source>
        <dbReference type="ARBA" id="ARBA00002659"/>
    </source>
</evidence>
<proteinExistence type="inferred from homology"/>
<feature type="domain" description="Phosphofructokinase" evidence="16">
    <location>
        <begin position="7"/>
        <end position="281"/>
    </location>
</feature>
<keyword evidence="5 15" id="KW-0963">Cytoplasm</keyword>
<dbReference type="SUPFAM" id="SSF53784">
    <property type="entry name" value="Phosphofructokinase"/>
    <property type="match status" value="1"/>
</dbReference>
<comment type="cofactor">
    <cofactor evidence="1 15">
        <name>Mg(2+)</name>
        <dbReference type="ChEBI" id="CHEBI:18420"/>
    </cofactor>
</comment>
<evidence type="ECO:0000256" key="5">
    <source>
        <dbReference type="ARBA" id="ARBA00022490"/>
    </source>
</evidence>
<evidence type="ECO:0000256" key="4">
    <source>
        <dbReference type="ARBA" id="ARBA00004679"/>
    </source>
</evidence>
<dbReference type="InterPro" id="IPR012003">
    <property type="entry name" value="ATP_PFK_prok-type"/>
</dbReference>
<organism evidence="17 18">
    <name type="scientific">Pseudoflavonifractor intestinihominis</name>
    <dbReference type="NCBI Taxonomy" id="3133171"/>
    <lineage>
        <taxon>Bacteria</taxon>
        <taxon>Bacillati</taxon>
        <taxon>Bacillota</taxon>
        <taxon>Clostridia</taxon>
        <taxon>Eubacteriales</taxon>
        <taxon>Oscillospiraceae</taxon>
        <taxon>Pseudoflavonifractor</taxon>
    </lineage>
</organism>
<evidence type="ECO:0000256" key="10">
    <source>
        <dbReference type="ARBA" id="ARBA00022777"/>
    </source>
</evidence>
<feature type="binding site" evidence="15">
    <location>
        <position position="107"/>
    </location>
    <ligand>
        <name>Mg(2+)</name>
        <dbReference type="ChEBI" id="CHEBI:18420"/>
        <note>catalytic</note>
    </ligand>
</feature>
<feature type="binding site" evidence="15">
    <location>
        <position position="167"/>
    </location>
    <ligand>
        <name>substrate</name>
        <note>ligand shared between dimeric partners</note>
    </ligand>
</feature>
<dbReference type="InterPro" id="IPR015912">
    <property type="entry name" value="Phosphofructokinase_CS"/>
</dbReference>
<dbReference type="NCBIfam" id="NF002872">
    <property type="entry name" value="PRK03202.1"/>
    <property type="match status" value="1"/>
</dbReference>
<keyword evidence="13 15" id="KW-0324">Glycolysis</keyword>
<dbReference type="NCBIfam" id="TIGR02482">
    <property type="entry name" value="PFKA_ATP"/>
    <property type="match status" value="1"/>
</dbReference>
<dbReference type="GO" id="GO:0003872">
    <property type="term" value="F:6-phosphofructokinase activity"/>
    <property type="evidence" value="ECO:0007669"/>
    <property type="project" value="UniProtKB-EC"/>
</dbReference>
<dbReference type="Gene3D" id="3.40.50.450">
    <property type="match status" value="1"/>
</dbReference>
<evidence type="ECO:0000256" key="1">
    <source>
        <dbReference type="ARBA" id="ARBA00001946"/>
    </source>
</evidence>
<comment type="subunit">
    <text evidence="15">Homotetramer.</text>
</comment>
<dbReference type="EC" id="2.7.1.11" evidence="15"/>
<keyword evidence="7 15" id="KW-0808">Transferase</keyword>
<keyword evidence="6 15" id="KW-0021">Allosteric enzyme</keyword>
<evidence type="ECO:0000259" key="16">
    <source>
        <dbReference type="Pfam" id="PF00365"/>
    </source>
</evidence>
<comment type="caution">
    <text evidence="15">Lacks conserved residue(s) required for the propagation of feature annotation.</text>
</comment>
<dbReference type="InterPro" id="IPR035966">
    <property type="entry name" value="PKF_sf"/>
</dbReference>
<dbReference type="RefSeq" id="WP_349232461.1">
    <property type="nucleotide sequence ID" value="NZ_JBBMFK010000031.1"/>
</dbReference>
<evidence type="ECO:0000256" key="12">
    <source>
        <dbReference type="ARBA" id="ARBA00022842"/>
    </source>
</evidence>
<evidence type="ECO:0000256" key="8">
    <source>
        <dbReference type="ARBA" id="ARBA00022723"/>
    </source>
</evidence>
<dbReference type="PANTHER" id="PTHR13697:SF4">
    <property type="entry name" value="ATP-DEPENDENT 6-PHOSPHOFRUCTOKINASE"/>
    <property type="match status" value="1"/>
</dbReference>
<feature type="binding site" evidence="15">
    <location>
        <position position="15"/>
    </location>
    <ligand>
        <name>ATP</name>
        <dbReference type="ChEBI" id="CHEBI:30616"/>
    </ligand>
</feature>
<evidence type="ECO:0000313" key="18">
    <source>
        <dbReference type="Proteomes" id="UP001464378"/>
    </source>
</evidence>
<reference evidence="17 18" key="1">
    <citation type="submission" date="2024-03" db="EMBL/GenBank/DDBJ databases">
        <title>Human intestinal bacterial collection.</title>
        <authorList>
            <person name="Pauvert C."/>
            <person name="Hitch T.C.A."/>
            <person name="Clavel T."/>
        </authorList>
    </citation>
    <scope>NUCLEOTIDE SEQUENCE [LARGE SCALE GENOMIC DNA]</scope>
    <source>
        <strain evidence="17 18">CLA-AP-H29</strain>
    </source>
</reference>
<dbReference type="InterPro" id="IPR000023">
    <property type="entry name" value="Phosphofructokinase_dom"/>
</dbReference>
<evidence type="ECO:0000256" key="9">
    <source>
        <dbReference type="ARBA" id="ARBA00022741"/>
    </source>
</evidence>
<dbReference type="Pfam" id="PF00365">
    <property type="entry name" value="PFK"/>
    <property type="match status" value="1"/>
</dbReference>
<comment type="caution">
    <text evidence="17">The sequence shown here is derived from an EMBL/GenBank/DDBJ whole genome shotgun (WGS) entry which is preliminary data.</text>
</comment>
<dbReference type="PROSITE" id="PS00433">
    <property type="entry name" value="PHOSPHOFRUCTOKINASE"/>
    <property type="match status" value="1"/>
</dbReference>
<accession>A0ABV1EBM3</accession>
<comment type="subcellular location">
    <subcellularLocation>
        <location evidence="3 15">Cytoplasm</location>
    </subcellularLocation>
</comment>
<comment type="pathway">
    <text evidence="4 15">Carbohydrate degradation; glycolysis; D-glyceraldehyde 3-phosphate and glycerone phosphate from D-glucose: step 3/4.</text>
</comment>
<feature type="binding site" evidence="15">
    <location>
        <begin position="76"/>
        <end position="77"/>
    </location>
    <ligand>
        <name>ATP</name>
        <dbReference type="ChEBI" id="CHEBI:30616"/>
    </ligand>
</feature>
<feature type="binding site" description="in other chain" evidence="15">
    <location>
        <begin position="130"/>
        <end position="132"/>
    </location>
    <ligand>
        <name>substrate</name>
        <note>ligand shared between dimeric partners</note>
    </ligand>
</feature>
<dbReference type="PIRSF" id="PIRSF000532">
    <property type="entry name" value="ATP_PFK_prok"/>
    <property type="match status" value="1"/>
</dbReference>
<sequence>MKSAVKRIGVLTSGGDAPGMNAAIRSVVRASMHMGIECLGIRRGFNGLITGDITSMDFVQTSGLIGRGGTVLYTARSEEFKTDEGRKKAANTCKLFGLEGIVGIGGDGTYRGLLEFSNQEGVAVVGVPGTIDNDIACTEYTIGYDTACNTALEAIDRLKDTMQSHERCSVVEVMGRHAGHLALYVGVACGATAVLIPEKKIDFERDVVEPIRAARLAGRTHFMVIVAEGVGSSYDVAAKIKEYTGLDPRVTVLGHVQRGGSPSARDRMEATYMGYNAVELLAQGKTNRVVAMQKGAYVDYDINEALAMKKGIDERVYTVLRALIGAEDKLNI</sequence>
<feature type="binding site" evidence="15">
    <location>
        <begin position="106"/>
        <end position="109"/>
    </location>
    <ligand>
        <name>ATP</name>
        <dbReference type="ChEBI" id="CHEBI:30616"/>
    </ligand>
</feature>
<evidence type="ECO:0000256" key="13">
    <source>
        <dbReference type="ARBA" id="ARBA00023152"/>
    </source>
</evidence>
<keyword evidence="10 15" id="KW-0418">Kinase</keyword>
<evidence type="ECO:0000256" key="6">
    <source>
        <dbReference type="ARBA" id="ARBA00022533"/>
    </source>
</evidence>
<feature type="active site" description="Proton acceptor" evidence="15">
    <location>
        <position position="132"/>
    </location>
</feature>
<evidence type="ECO:0000256" key="7">
    <source>
        <dbReference type="ARBA" id="ARBA00022679"/>
    </source>
</evidence>
<keyword evidence="18" id="KW-1185">Reference proteome</keyword>
<dbReference type="EMBL" id="JBBMFK010000031">
    <property type="protein sequence ID" value="MEQ2444727.1"/>
    <property type="molecule type" value="Genomic_DNA"/>
</dbReference>
<feature type="binding site" description="in other chain" evidence="15">
    <location>
        <position position="159"/>
    </location>
    <ligand>
        <name>ADP</name>
        <dbReference type="ChEBI" id="CHEBI:456216"/>
        <note>allosteric activator; ligand shared between dimeric partners</note>
    </ligand>
</feature>
<comment type="function">
    <text evidence="2 15">Catalyzes the phosphorylation of D-fructose 6-phosphate to fructose 1,6-bisphosphate by ATP, the first committing step of glycolysis.</text>
</comment>
<comment type="activity regulation">
    <text evidence="15">Allosterically activated by ADP and other diphosphonucleosides, and allosterically inhibited by phosphoenolpyruvate.</text>
</comment>
<feature type="binding site" description="in other chain" evidence="15">
    <location>
        <position position="228"/>
    </location>
    <ligand>
        <name>substrate</name>
        <note>ligand shared between dimeric partners</note>
    </ligand>
</feature>
<feature type="binding site" evidence="15">
    <location>
        <position position="249"/>
    </location>
    <ligand>
        <name>substrate</name>
        <note>ligand shared between dimeric partners</note>
    </ligand>
</feature>
<comment type="catalytic activity">
    <reaction evidence="14 15">
        <text>beta-D-fructose 6-phosphate + ATP = beta-D-fructose 1,6-bisphosphate + ADP + H(+)</text>
        <dbReference type="Rhea" id="RHEA:16109"/>
        <dbReference type="ChEBI" id="CHEBI:15378"/>
        <dbReference type="ChEBI" id="CHEBI:30616"/>
        <dbReference type="ChEBI" id="CHEBI:32966"/>
        <dbReference type="ChEBI" id="CHEBI:57634"/>
        <dbReference type="ChEBI" id="CHEBI:456216"/>
        <dbReference type="EC" id="2.7.1.11"/>
    </reaction>
</comment>
<comment type="similarity">
    <text evidence="15">Belongs to the phosphofructokinase type A (PFKA) family. ATP-dependent PFK group I subfamily. Prokaryotic clade 'B1' sub-subfamily.</text>
</comment>
<dbReference type="InterPro" id="IPR022953">
    <property type="entry name" value="ATP_PFK"/>
</dbReference>
<dbReference type="Proteomes" id="UP001464378">
    <property type="component" value="Unassembled WGS sequence"/>
</dbReference>
<evidence type="ECO:0000256" key="15">
    <source>
        <dbReference type="HAMAP-Rule" id="MF_00339"/>
    </source>
</evidence>
<evidence type="ECO:0000256" key="11">
    <source>
        <dbReference type="ARBA" id="ARBA00022840"/>
    </source>
</evidence>
<keyword evidence="11 15" id="KW-0067">ATP-binding</keyword>
<dbReference type="PANTHER" id="PTHR13697">
    <property type="entry name" value="PHOSPHOFRUCTOKINASE"/>
    <property type="match status" value="1"/>
</dbReference>
<feature type="binding site" description="in other chain" evidence="15">
    <location>
        <begin position="174"/>
        <end position="176"/>
    </location>
    <ligand>
        <name>substrate</name>
        <note>ligand shared between dimeric partners</note>
    </ligand>
</feature>
<dbReference type="PRINTS" id="PR00476">
    <property type="entry name" value="PHFRCTKINASE"/>
</dbReference>
<dbReference type="Gene3D" id="3.40.50.460">
    <property type="entry name" value="Phosphofructokinase domain"/>
    <property type="match status" value="1"/>
</dbReference>
<evidence type="ECO:0000313" key="17">
    <source>
        <dbReference type="EMBL" id="MEQ2444727.1"/>
    </source>
</evidence>
<feature type="binding site" description="in other chain" evidence="15">
    <location>
        <begin position="255"/>
        <end position="258"/>
    </location>
    <ligand>
        <name>substrate</name>
        <note>ligand shared between dimeric partners</note>
    </ligand>
</feature>
<keyword evidence="9 15" id="KW-0547">Nucleotide-binding</keyword>
<evidence type="ECO:0000256" key="14">
    <source>
        <dbReference type="ARBA" id="ARBA00048070"/>
    </source>
</evidence>
<name>A0ABV1EBM3_9FIRM</name>
<gene>
    <name evidence="15 17" type="primary">pfkA</name>
    <name evidence="17" type="ORF">WMO64_14800</name>
</gene>
<feature type="binding site" evidence="15">
    <location>
        <begin position="25"/>
        <end position="29"/>
    </location>
    <ligand>
        <name>ADP</name>
        <dbReference type="ChEBI" id="CHEBI:456216"/>
        <note>allosteric activator; ligand shared between dimeric partners</note>
    </ligand>
</feature>
<keyword evidence="12 15" id="KW-0460">Magnesium</keyword>
<protein>
    <recommendedName>
        <fullName evidence="15">ATP-dependent 6-phosphofructokinase</fullName>
        <shortName evidence="15">ATP-PFK</shortName>
        <shortName evidence="15">Phosphofructokinase</shortName>
        <ecNumber evidence="15">2.7.1.11</ecNumber>
    </recommendedName>
    <alternativeName>
        <fullName evidence="15">Phosphohexokinase</fullName>
    </alternativeName>
</protein>